<dbReference type="Proteomes" id="UP001597263">
    <property type="component" value="Unassembled WGS sequence"/>
</dbReference>
<gene>
    <name evidence="1" type="ORF">ACFQ35_15545</name>
</gene>
<organism evidence="1 2">
    <name type="scientific">Pseudochrobactrum kiredjianiae</name>
    <dbReference type="NCBI Taxonomy" id="386305"/>
    <lineage>
        <taxon>Bacteria</taxon>
        <taxon>Pseudomonadati</taxon>
        <taxon>Pseudomonadota</taxon>
        <taxon>Alphaproteobacteria</taxon>
        <taxon>Hyphomicrobiales</taxon>
        <taxon>Brucellaceae</taxon>
        <taxon>Pseudochrobactrum</taxon>
    </lineage>
</organism>
<evidence type="ECO:0000313" key="2">
    <source>
        <dbReference type="Proteomes" id="UP001597263"/>
    </source>
</evidence>
<sequence>MKNHSDIWDIMEEKSPAYFDLIDTTDVSRTTGTMLHSWHLIARDKLPAAPADHIKRITGIISINPAPDDVQPARTNQFC</sequence>
<dbReference type="EMBL" id="JBHTMA010000040">
    <property type="protein sequence ID" value="MFD1228557.1"/>
    <property type="molecule type" value="Genomic_DNA"/>
</dbReference>
<protein>
    <submittedName>
        <fullName evidence="1">Uncharacterized protein</fullName>
    </submittedName>
</protein>
<proteinExistence type="predicted"/>
<dbReference type="RefSeq" id="WP_289385139.1">
    <property type="nucleotide sequence ID" value="NZ_JAUCBM010000001.1"/>
</dbReference>
<accession>A0ABW3V7F9</accession>
<evidence type="ECO:0000313" key="1">
    <source>
        <dbReference type="EMBL" id="MFD1228557.1"/>
    </source>
</evidence>
<name>A0ABW3V7F9_9HYPH</name>
<keyword evidence="2" id="KW-1185">Reference proteome</keyword>
<comment type="caution">
    <text evidence="1">The sequence shown here is derived from an EMBL/GenBank/DDBJ whole genome shotgun (WGS) entry which is preliminary data.</text>
</comment>
<reference evidence="2" key="1">
    <citation type="journal article" date="2019" name="Int. J. Syst. Evol. Microbiol.">
        <title>The Global Catalogue of Microorganisms (GCM) 10K type strain sequencing project: providing services to taxonomists for standard genome sequencing and annotation.</title>
        <authorList>
            <consortium name="The Broad Institute Genomics Platform"/>
            <consortium name="The Broad Institute Genome Sequencing Center for Infectious Disease"/>
            <person name="Wu L."/>
            <person name="Ma J."/>
        </authorList>
    </citation>
    <scope>NUCLEOTIDE SEQUENCE [LARGE SCALE GENOMIC DNA]</scope>
    <source>
        <strain evidence="2">CCUG 49584</strain>
    </source>
</reference>